<dbReference type="PROSITE" id="PS51105">
    <property type="entry name" value="PTS_EIIC_TYPE_3"/>
    <property type="match status" value="1"/>
</dbReference>
<dbReference type="InterPro" id="IPR003352">
    <property type="entry name" value="PTS_EIIC"/>
</dbReference>
<gene>
    <name evidence="11" type="ORF">SAMN04490355_102846</name>
</gene>
<feature type="transmembrane region" description="Helical" evidence="9">
    <location>
        <begin position="169"/>
        <end position="193"/>
    </location>
</feature>
<keyword evidence="4 8" id="KW-0762">Sugar transport</keyword>
<feature type="transmembrane region" description="Helical" evidence="9">
    <location>
        <begin position="73"/>
        <end position="91"/>
    </location>
</feature>
<evidence type="ECO:0000313" key="12">
    <source>
        <dbReference type="Proteomes" id="UP000199520"/>
    </source>
</evidence>
<keyword evidence="12" id="KW-1185">Reference proteome</keyword>
<dbReference type="GO" id="GO:1901264">
    <property type="term" value="P:carbohydrate derivative transport"/>
    <property type="evidence" value="ECO:0007669"/>
    <property type="project" value="TreeGrafter"/>
</dbReference>
<organism evidence="11 12">
    <name type="scientific">Pelosinus propionicus DSM 13327</name>
    <dbReference type="NCBI Taxonomy" id="1123291"/>
    <lineage>
        <taxon>Bacteria</taxon>
        <taxon>Bacillati</taxon>
        <taxon>Bacillota</taxon>
        <taxon>Negativicutes</taxon>
        <taxon>Selenomonadales</taxon>
        <taxon>Sporomusaceae</taxon>
        <taxon>Pelosinus</taxon>
    </lineage>
</organism>
<dbReference type="PANTHER" id="PTHR33989">
    <property type="match status" value="1"/>
</dbReference>
<reference evidence="12" key="1">
    <citation type="submission" date="2016-10" db="EMBL/GenBank/DDBJ databases">
        <authorList>
            <person name="Varghese N."/>
            <person name="Submissions S."/>
        </authorList>
    </citation>
    <scope>NUCLEOTIDE SEQUENCE [LARGE SCALE GENOMIC DNA]</scope>
    <source>
        <strain evidence="12">DSM 13327</strain>
    </source>
</reference>
<feature type="transmembrane region" description="Helical" evidence="9">
    <location>
        <begin position="275"/>
        <end position="296"/>
    </location>
</feature>
<dbReference type="NCBIfam" id="TIGR00410">
    <property type="entry name" value="lacE"/>
    <property type="match status" value="1"/>
</dbReference>
<feature type="transmembrane region" description="Helical" evidence="9">
    <location>
        <begin position="131"/>
        <end position="149"/>
    </location>
</feature>
<evidence type="ECO:0000256" key="8">
    <source>
        <dbReference type="PIRNR" id="PIRNR006351"/>
    </source>
</evidence>
<evidence type="ECO:0000256" key="2">
    <source>
        <dbReference type="ARBA" id="ARBA00022448"/>
    </source>
</evidence>
<proteinExistence type="predicted"/>
<dbReference type="AlphaFoldDB" id="A0A1I4LYZ4"/>
<feature type="transmembrane region" description="Helical" evidence="9">
    <location>
        <begin position="32"/>
        <end position="53"/>
    </location>
</feature>
<feature type="transmembrane region" description="Helical" evidence="9">
    <location>
        <begin position="98"/>
        <end position="116"/>
    </location>
</feature>
<dbReference type="InterPro" id="IPR004501">
    <property type="entry name" value="PTS_EIIC_3"/>
</dbReference>
<comment type="function">
    <text evidence="8">The phosphoenolpyruvate-dependent sugar phosphotransferase system (PTS), a major carbohydrate active -transport system, catalyzes the phosphorylation of incoming sugar substrates concomitant with their translocation across the cell membrane.</text>
</comment>
<evidence type="ECO:0000256" key="1">
    <source>
        <dbReference type="ARBA" id="ARBA00004651"/>
    </source>
</evidence>
<feature type="transmembrane region" description="Helical" evidence="9">
    <location>
        <begin position="227"/>
        <end position="248"/>
    </location>
</feature>
<dbReference type="Pfam" id="PF02378">
    <property type="entry name" value="PTS_EIIC"/>
    <property type="match status" value="1"/>
</dbReference>
<keyword evidence="2 8" id="KW-0813">Transport</keyword>
<dbReference type="OrthoDB" id="1641940at2"/>
<feature type="transmembrane region" description="Helical" evidence="9">
    <location>
        <begin position="199"/>
        <end position="220"/>
    </location>
</feature>
<evidence type="ECO:0000256" key="5">
    <source>
        <dbReference type="ARBA" id="ARBA00022692"/>
    </source>
</evidence>
<dbReference type="EMBL" id="FOTS01000028">
    <property type="protein sequence ID" value="SFL96388.1"/>
    <property type="molecule type" value="Genomic_DNA"/>
</dbReference>
<evidence type="ECO:0000256" key="9">
    <source>
        <dbReference type="SAM" id="Phobius"/>
    </source>
</evidence>
<keyword evidence="7 8" id="KW-0472">Membrane</keyword>
<dbReference type="STRING" id="1123291.SAMN04490355_102846"/>
<evidence type="ECO:0000256" key="6">
    <source>
        <dbReference type="ARBA" id="ARBA00022989"/>
    </source>
</evidence>
<name>A0A1I4LYZ4_9FIRM</name>
<evidence type="ECO:0000256" key="3">
    <source>
        <dbReference type="ARBA" id="ARBA00022475"/>
    </source>
</evidence>
<dbReference type="GO" id="GO:0005886">
    <property type="term" value="C:plasma membrane"/>
    <property type="evidence" value="ECO:0007669"/>
    <property type="project" value="UniProtKB-SubCell"/>
</dbReference>
<dbReference type="NCBIfam" id="TIGR00359">
    <property type="entry name" value="cello_pts_IIC"/>
    <property type="match status" value="1"/>
</dbReference>
<accession>A0A1I4LYZ4</accession>
<evidence type="ECO:0000256" key="4">
    <source>
        <dbReference type="ARBA" id="ARBA00022597"/>
    </source>
</evidence>
<dbReference type="GO" id="GO:0008982">
    <property type="term" value="F:protein-N(PI)-phosphohistidine-sugar phosphotransferase activity"/>
    <property type="evidence" value="ECO:0007669"/>
    <property type="project" value="UniProtKB-UniRule"/>
</dbReference>
<keyword evidence="6 9" id="KW-1133">Transmembrane helix</keyword>
<dbReference type="GO" id="GO:0009401">
    <property type="term" value="P:phosphoenolpyruvate-dependent sugar phosphotransferase system"/>
    <property type="evidence" value="ECO:0007669"/>
    <property type="project" value="InterPro"/>
</dbReference>
<dbReference type="PIRSF" id="PIRSF006351">
    <property type="entry name" value="PTS_EIIC-Cellobiose"/>
    <property type="match status" value="1"/>
</dbReference>
<dbReference type="InterPro" id="IPR004796">
    <property type="entry name" value="PTS_IIC_cello"/>
</dbReference>
<keyword evidence="5 9" id="KW-0812">Transmembrane</keyword>
<keyword evidence="3 8" id="KW-1003">Cell membrane</keyword>
<dbReference type="Proteomes" id="UP000199520">
    <property type="component" value="Unassembled WGS sequence"/>
</dbReference>
<feature type="transmembrane region" description="Helical" evidence="9">
    <location>
        <begin position="383"/>
        <end position="401"/>
    </location>
</feature>
<dbReference type="InterPro" id="IPR051088">
    <property type="entry name" value="PTS_Sugar-EIIC/EIIB"/>
</dbReference>
<comment type="subcellular location">
    <subcellularLocation>
        <location evidence="1">Cell membrane</location>
        <topology evidence="1">Multi-pass membrane protein</topology>
    </subcellularLocation>
</comment>
<sequence>MEKFIKWLEEYYAPVATRIGEQRHLRAIRDGIVSLIPLLLMGSLFLIIAFPPIPALAKMVEPYVASLCSVNNATMGLMGLMASFSIAYSLANSYKMDPLGNGLISVATFMLATPFTKDGNITAGWMGSKGLFVAMIIAIFAVEVQRFMIRKNLVIRMPEGVPPAVARSFMSLIPGFITVTVVWFINSILSLSATNVQDVIYKILAAPLLSLGGSLPAFLLAIFFAQLLWCIGIHGAALVTGVMSPVYLTFAQQNAAAKAAGLPVPNIVCQQLWDVYGNIGGSGATFALVLMLIFAARSTQLKALGKSGIGPAFFAINEPILFGMPIVMNPVLMIPFIFAPLVSITIAYFAMDAGLVDKLFAMAPWTTPPIINAFLDSGDMRSVILQLFCFGVTGVIYYPFFKMWDDAKFKEESGAKQNKKSDPNIIIGA</sequence>
<feature type="domain" description="PTS EIIC type-3" evidence="10">
    <location>
        <begin position="8"/>
        <end position="400"/>
    </location>
</feature>
<evidence type="ECO:0000256" key="7">
    <source>
        <dbReference type="ARBA" id="ARBA00023136"/>
    </source>
</evidence>
<dbReference type="PANTHER" id="PTHR33989:SF11">
    <property type="entry name" value="LICHENAN PERMEASE IIC COMPONENT"/>
    <property type="match status" value="1"/>
</dbReference>
<evidence type="ECO:0000313" key="11">
    <source>
        <dbReference type="EMBL" id="SFL96388.1"/>
    </source>
</evidence>
<dbReference type="RefSeq" id="WP_090939001.1">
    <property type="nucleotide sequence ID" value="NZ_FOTS01000028.1"/>
</dbReference>
<protein>
    <recommendedName>
        <fullName evidence="8">Permease IIC component</fullName>
    </recommendedName>
</protein>
<feature type="transmembrane region" description="Helical" evidence="9">
    <location>
        <begin position="331"/>
        <end position="351"/>
    </location>
</feature>
<evidence type="ECO:0000259" key="10">
    <source>
        <dbReference type="PROSITE" id="PS51105"/>
    </source>
</evidence>